<proteinExistence type="predicted"/>
<organism evidence="2 3">
    <name type="scientific">Pseudomonas fluorescens</name>
    <dbReference type="NCBI Taxonomy" id="294"/>
    <lineage>
        <taxon>Bacteria</taxon>
        <taxon>Pseudomonadati</taxon>
        <taxon>Pseudomonadota</taxon>
        <taxon>Gammaproteobacteria</taxon>
        <taxon>Pseudomonadales</taxon>
        <taxon>Pseudomonadaceae</taxon>
        <taxon>Pseudomonas</taxon>
    </lineage>
</organism>
<accession>A0A5E6WJD4</accession>
<dbReference type="RefSeq" id="WP_224791549.1">
    <property type="nucleotide sequence ID" value="NZ_CABVGY010000032.1"/>
</dbReference>
<name>A0A5E6WJD4_PSEFL</name>
<reference evidence="2 3" key="1">
    <citation type="submission" date="2019-09" db="EMBL/GenBank/DDBJ databases">
        <authorList>
            <person name="Chandra G."/>
            <person name="Truman W A."/>
        </authorList>
    </citation>
    <scope>NUCLEOTIDE SEQUENCE [LARGE SCALE GENOMIC DNA]</scope>
    <source>
        <strain evidence="2">PS659</strain>
    </source>
</reference>
<protein>
    <submittedName>
        <fullName evidence="2">Aurachin B dehydrogenase</fullName>
        <ecNumber evidence="2">1.1.1.394</ecNumber>
    </submittedName>
</protein>
<dbReference type="GO" id="GO:0016491">
    <property type="term" value="F:oxidoreductase activity"/>
    <property type="evidence" value="ECO:0007669"/>
    <property type="project" value="UniProtKB-KW"/>
</dbReference>
<gene>
    <name evidence="2" type="primary">auaH</name>
    <name evidence="2" type="ORF">PS659_04750</name>
</gene>
<dbReference type="SUPFAM" id="SSF51735">
    <property type="entry name" value="NAD(P)-binding Rossmann-fold domains"/>
    <property type="match status" value="1"/>
</dbReference>
<dbReference type="EMBL" id="CABVGY010000032">
    <property type="protein sequence ID" value="VVN28477.1"/>
    <property type="molecule type" value="Genomic_DNA"/>
</dbReference>
<dbReference type="EC" id="1.1.1.394" evidence="2"/>
<sequence length="340" mass="37057">MSHPAMPTGIEGQTPDVPRSVFITGASGFIGQALARRYRALGVEVRGMDLRADAANGVVAGDLARPEQWAEHARGCELFINTAAVVSLAAPWKQYREVSVRGVRNCLDVAIKSGARRFVQFSSIAALGWEYPEQADERSDVVIGEQYRYGVAKGASEHVVLAAHAAGEIDCTIVRPGDVYGPGSRAWLSEPLKMAKAGALILPNGGKGRWTPVYIEDLLDGVMLAAGLPQAVGQIFHVSSSESVSCREFFGNHWRWAGRSGSPRSLPLGLAVTLTWLIWSVNRLLRRHDEVTPDTMYMFSRTGGISIDKARRLLGYAPKMSLDEGLRRSEAWLREVGQLS</sequence>
<keyword evidence="2" id="KW-0560">Oxidoreductase</keyword>
<dbReference type="InterPro" id="IPR001509">
    <property type="entry name" value="Epimerase_deHydtase"/>
</dbReference>
<dbReference type="PANTHER" id="PTHR43245">
    <property type="entry name" value="BIFUNCTIONAL POLYMYXIN RESISTANCE PROTEIN ARNA"/>
    <property type="match status" value="1"/>
</dbReference>
<evidence type="ECO:0000259" key="1">
    <source>
        <dbReference type="Pfam" id="PF01370"/>
    </source>
</evidence>
<evidence type="ECO:0000313" key="3">
    <source>
        <dbReference type="Proteomes" id="UP000326729"/>
    </source>
</evidence>
<dbReference type="Gene3D" id="3.40.50.720">
    <property type="entry name" value="NAD(P)-binding Rossmann-like Domain"/>
    <property type="match status" value="1"/>
</dbReference>
<dbReference type="AlphaFoldDB" id="A0A5E6WJD4"/>
<dbReference type="Pfam" id="PF01370">
    <property type="entry name" value="Epimerase"/>
    <property type="match status" value="1"/>
</dbReference>
<evidence type="ECO:0000313" key="2">
    <source>
        <dbReference type="EMBL" id="VVN28477.1"/>
    </source>
</evidence>
<dbReference type="InterPro" id="IPR050177">
    <property type="entry name" value="Lipid_A_modif_metabolic_enz"/>
</dbReference>
<dbReference type="Proteomes" id="UP000326729">
    <property type="component" value="Unassembled WGS sequence"/>
</dbReference>
<feature type="domain" description="NAD-dependent epimerase/dehydratase" evidence="1">
    <location>
        <begin position="21"/>
        <end position="232"/>
    </location>
</feature>
<dbReference type="InterPro" id="IPR036291">
    <property type="entry name" value="NAD(P)-bd_dom_sf"/>
</dbReference>
<dbReference type="PANTHER" id="PTHR43245:SF55">
    <property type="entry name" value="NAD(P)-BINDING DOMAIN-CONTAINING PROTEIN"/>
    <property type="match status" value="1"/>
</dbReference>